<accession>A0A6S7JYU9</accession>
<dbReference type="PANTHER" id="PTHR21584:SF9">
    <property type="entry name" value="G2 AND S PHASE-EXPRESSED PROTEIN 1 N-TERMINAL DOMAIN-CONTAINING PROTEIN"/>
    <property type="match status" value="1"/>
</dbReference>
<evidence type="ECO:0000256" key="5">
    <source>
        <dbReference type="SAM" id="MobiDB-lite"/>
    </source>
</evidence>
<evidence type="ECO:0000256" key="1">
    <source>
        <dbReference type="ARBA" id="ARBA00004245"/>
    </source>
</evidence>
<feature type="compositionally biased region" description="Polar residues" evidence="5">
    <location>
        <begin position="127"/>
        <end position="146"/>
    </location>
</feature>
<dbReference type="PANTHER" id="PTHR21584">
    <property type="entry name" value="DIFFERENTIAL DISPLAY AND ACTIVATED BY P53 DDA3 /G2 S PHASE EXPRESSED 1"/>
    <property type="match status" value="1"/>
</dbReference>
<keyword evidence="3" id="KW-0597">Phosphoprotein</keyword>
<protein>
    <submittedName>
        <fullName evidence="6">Uncharacterized protein</fullName>
    </submittedName>
</protein>
<dbReference type="InterPro" id="IPR026657">
    <property type="entry name" value="DDA3/GTSE-1"/>
</dbReference>
<sequence>MEEIHRDLSSDFLDNEKFDFDLAFSPNINQINEPQDADDEEVFFGPVGFTEQCLATRTKTLQDENNIKPLSPLTGEQVVEIFKEATKVALRLEKLSSTQSTDSTSNSSKSSLSSSILKLSSAGSESPSWLTGKLSSGSSQGTSLNQFELEFDKENTQPLSMSNENFSSDKNKHTASANKSEQIAPDMFEKERIVNYTDGKIEQNGNFDKGSTSSSPSKNEKHVVLGEQLISENTTKSKTDQNGDTCKANIQQLPTEENLNVAKNKHCATLSYKQINAEKVLKREVTEQKEQEGMKEIKSNKIPMARARPRGPGLPRPGLRNSRLPKSKNTEKSQSAFNSPIRSTGSSKKRDVAMKNADAVPLEKPNSQTDRPSTEKSGTSNSSNSKLQKSVPVKLPQDASKISSRSAKTLAKRKIFNSSESLDKFGTKDCKSKLPVSGSQIPGPRSRRRRSSSLSSLDSIQSSASSQTSQDDNASSKLIR</sequence>
<reference evidence="6" key="1">
    <citation type="submission" date="2020-04" db="EMBL/GenBank/DDBJ databases">
        <authorList>
            <person name="Alioto T."/>
            <person name="Alioto T."/>
            <person name="Gomez Garrido J."/>
        </authorList>
    </citation>
    <scope>NUCLEOTIDE SEQUENCE</scope>
    <source>
        <strain evidence="6">A484AB</strain>
    </source>
</reference>
<feature type="compositionally biased region" description="Basic and acidic residues" evidence="5">
    <location>
        <begin position="421"/>
        <end position="432"/>
    </location>
</feature>
<comment type="subcellular location">
    <subcellularLocation>
        <location evidence="1">Cytoplasm</location>
        <location evidence="1">Cytoskeleton</location>
    </subcellularLocation>
</comment>
<keyword evidence="7" id="KW-1185">Reference proteome</keyword>
<feature type="compositionally biased region" description="Low complexity" evidence="5">
    <location>
        <begin position="310"/>
        <end position="324"/>
    </location>
</feature>
<evidence type="ECO:0000313" key="6">
    <source>
        <dbReference type="EMBL" id="CAB4035374.1"/>
    </source>
</evidence>
<dbReference type="InterPro" id="IPR032768">
    <property type="entry name" value="GTSE1_N"/>
</dbReference>
<dbReference type="OrthoDB" id="5990422at2759"/>
<feature type="non-terminal residue" evidence="6">
    <location>
        <position position="480"/>
    </location>
</feature>
<feature type="compositionally biased region" description="Polar residues" evidence="5">
    <location>
        <begin position="203"/>
        <end position="217"/>
    </location>
</feature>
<dbReference type="EMBL" id="CACRXK020020985">
    <property type="protein sequence ID" value="CAB4035374.1"/>
    <property type="molecule type" value="Genomic_DNA"/>
</dbReference>
<feature type="region of interest" description="Disordered" evidence="5">
    <location>
        <begin position="285"/>
        <end position="480"/>
    </location>
</feature>
<name>A0A6S7JYU9_PARCT</name>
<feature type="compositionally biased region" description="Polar residues" evidence="5">
    <location>
        <begin position="156"/>
        <end position="166"/>
    </location>
</feature>
<dbReference type="Pfam" id="PF15259">
    <property type="entry name" value="GTSE1_N"/>
    <property type="match status" value="1"/>
</dbReference>
<dbReference type="GO" id="GO:0015630">
    <property type="term" value="C:microtubule cytoskeleton"/>
    <property type="evidence" value="ECO:0007669"/>
    <property type="project" value="TreeGrafter"/>
</dbReference>
<evidence type="ECO:0000313" key="7">
    <source>
        <dbReference type="Proteomes" id="UP001152795"/>
    </source>
</evidence>
<gene>
    <name evidence="6" type="ORF">PACLA_8A013771</name>
</gene>
<feature type="region of interest" description="Disordered" evidence="5">
    <location>
        <begin position="122"/>
        <end position="221"/>
    </location>
</feature>
<feature type="compositionally biased region" description="Polar residues" evidence="5">
    <location>
        <begin position="365"/>
        <end position="388"/>
    </location>
</feature>
<comment type="caution">
    <text evidence="6">The sequence shown here is derived from an EMBL/GenBank/DDBJ whole genome shotgun (WGS) entry which is preliminary data.</text>
</comment>
<dbReference type="GO" id="GO:0008017">
    <property type="term" value="F:microtubule binding"/>
    <property type="evidence" value="ECO:0007669"/>
    <property type="project" value="TreeGrafter"/>
</dbReference>
<dbReference type="Proteomes" id="UP001152795">
    <property type="component" value="Unassembled WGS sequence"/>
</dbReference>
<keyword evidence="2" id="KW-0963">Cytoplasm</keyword>
<evidence type="ECO:0000256" key="2">
    <source>
        <dbReference type="ARBA" id="ARBA00022490"/>
    </source>
</evidence>
<feature type="compositionally biased region" description="Basic and acidic residues" evidence="5">
    <location>
        <begin position="285"/>
        <end position="299"/>
    </location>
</feature>
<organism evidence="6 7">
    <name type="scientific">Paramuricea clavata</name>
    <name type="common">Red gorgonian</name>
    <name type="synonym">Violescent sea-whip</name>
    <dbReference type="NCBI Taxonomy" id="317549"/>
    <lineage>
        <taxon>Eukaryota</taxon>
        <taxon>Metazoa</taxon>
        <taxon>Cnidaria</taxon>
        <taxon>Anthozoa</taxon>
        <taxon>Octocorallia</taxon>
        <taxon>Malacalcyonacea</taxon>
        <taxon>Plexauridae</taxon>
        <taxon>Paramuricea</taxon>
    </lineage>
</organism>
<evidence type="ECO:0000256" key="3">
    <source>
        <dbReference type="ARBA" id="ARBA00022553"/>
    </source>
</evidence>
<evidence type="ECO:0000256" key="4">
    <source>
        <dbReference type="ARBA" id="ARBA00023212"/>
    </source>
</evidence>
<feature type="compositionally biased region" description="Low complexity" evidence="5">
    <location>
        <begin position="452"/>
        <end position="480"/>
    </location>
</feature>
<feature type="compositionally biased region" description="Polar residues" evidence="5">
    <location>
        <begin position="332"/>
        <end position="346"/>
    </location>
</feature>
<dbReference type="AlphaFoldDB" id="A0A6S7JYU9"/>
<proteinExistence type="predicted"/>
<keyword evidence="4" id="KW-0206">Cytoskeleton</keyword>